<organism evidence="3 4">
    <name type="scientific">Aromatoleum tolulyticum</name>
    <dbReference type="NCBI Taxonomy" id="34027"/>
    <lineage>
        <taxon>Bacteria</taxon>
        <taxon>Pseudomonadati</taxon>
        <taxon>Pseudomonadota</taxon>
        <taxon>Betaproteobacteria</taxon>
        <taxon>Rhodocyclales</taxon>
        <taxon>Rhodocyclaceae</taxon>
        <taxon>Aromatoleum</taxon>
    </lineage>
</organism>
<feature type="domain" description="Type IV / VI secretion system DotU" evidence="2">
    <location>
        <begin position="27"/>
        <end position="225"/>
    </location>
</feature>
<dbReference type="NCBIfam" id="TIGR03349">
    <property type="entry name" value="IV_VI_DotU"/>
    <property type="match status" value="1"/>
</dbReference>
<dbReference type="AlphaFoldDB" id="A0A1N6X552"/>
<keyword evidence="1" id="KW-0812">Transmembrane</keyword>
<evidence type="ECO:0000313" key="4">
    <source>
        <dbReference type="Proteomes" id="UP000186819"/>
    </source>
</evidence>
<evidence type="ECO:0000259" key="2">
    <source>
        <dbReference type="Pfam" id="PF09850"/>
    </source>
</evidence>
<dbReference type="Pfam" id="PF09850">
    <property type="entry name" value="DotU"/>
    <property type="match status" value="1"/>
</dbReference>
<proteinExistence type="predicted"/>
<gene>
    <name evidence="3" type="ORF">SAMN05421829_108193</name>
</gene>
<keyword evidence="1" id="KW-0472">Membrane</keyword>
<dbReference type="InterPro" id="IPR017732">
    <property type="entry name" value="T4/T6SS_DotU"/>
</dbReference>
<dbReference type="PANTHER" id="PTHR38033">
    <property type="entry name" value="MEMBRANE PROTEIN-RELATED"/>
    <property type="match status" value="1"/>
</dbReference>
<dbReference type="InterPro" id="IPR038522">
    <property type="entry name" value="T4/T6SS_DotU_sf"/>
</dbReference>
<protein>
    <submittedName>
        <fullName evidence="3">Type VI secretion system protein ImpK</fullName>
    </submittedName>
</protein>
<dbReference type="Gene3D" id="1.25.40.590">
    <property type="entry name" value="Type IV / VI secretion system, DotU"/>
    <property type="match status" value="1"/>
</dbReference>
<keyword evidence="4" id="KW-1185">Reference proteome</keyword>
<evidence type="ECO:0000313" key="3">
    <source>
        <dbReference type="EMBL" id="SIQ97417.1"/>
    </source>
</evidence>
<accession>A0A1N6X552</accession>
<dbReference type="OrthoDB" id="345640at2"/>
<name>A0A1N6X552_9RHOO</name>
<dbReference type="STRING" id="34027.SAMN05421829_108193"/>
<dbReference type="EMBL" id="FTMD01000008">
    <property type="protein sequence ID" value="SIQ97417.1"/>
    <property type="molecule type" value="Genomic_DNA"/>
</dbReference>
<dbReference type="RefSeq" id="WP_076602678.1">
    <property type="nucleotide sequence ID" value="NZ_FTMD01000008.1"/>
</dbReference>
<keyword evidence="1" id="KW-1133">Transmembrane helix</keyword>
<dbReference type="Proteomes" id="UP000186819">
    <property type="component" value="Unassembled WGS sequence"/>
</dbReference>
<dbReference type="PANTHER" id="PTHR38033:SF1">
    <property type="entry name" value="DOTU FAMILY TYPE IV_VI SECRETION SYSTEM PROTEIN"/>
    <property type="match status" value="1"/>
</dbReference>
<sequence>MNANPSIFAENAPARTAHTSSAARSTLADLLYEGFYMVFLLKNNKTPRDAREFSESVTGFLTDFERQAKKQDFAPEDIFDAKYAFCATVDEAILSSRLSIRDDWERRPLQLSLFGDQLAGEYFFDKLGAARDAGARRIQALEVFHMCLLLGFRGKYLLEGPEKLAYLTARLGEQIAHIKGRKASFAPHGARPDSIVHELRRSLPAWVTVAVVALSALVAYIGIRTHLAHETQATLAEYRDIIKLAAKRPHITITLP</sequence>
<evidence type="ECO:0000256" key="1">
    <source>
        <dbReference type="SAM" id="Phobius"/>
    </source>
</evidence>
<dbReference type="NCBIfam" id="NF038228">
    <property type="entry name" value="IcmH_DotU_IVB"/>
    <property type="match status" value="1"/>
</dbReference>
<reference evidence="4" key="1">
    <citation type="submission" date="2017-01" db="EMBL/GenBank/DDBJ databases">
        <authorList>
            <person name="Varghese N."/>
            <person name="Submissions S."/>
        </authorList>
    </citation>
    <scope>NUCLEOTIDE SEQUENCE [LARGE SCALE GENOMIC DNA]</scope>
    <source>
        <strain evidence="4">ATCC 51758</strain>
    </source>
</reference>
<feature type="transmembrane region" description="Helical" evidence="1">
    <location>
        <begin position="203"/>
        <end position="223"/>
    </location>
</feature>